<evidence type="ECO:0000313" key="6">
    <source>
        <dbReference type="Proteomes" id="UP000231990"/>
    </source>
</evidence>
<comment type="caution">
    <text evidence="4">The sequence shown here is derived from an EMBL/GenBank/DDBJ whole genome shotgun (WGS) entry which is preliminary data.</text>
</comment>
<keyword evidence="5" id="KW-1185">Reference proteome</keyword>
<keyword evidence="1" id="KW-0472">Membrane</keyword>
<sequence>MSSNVGNLDRILRILGGILIIGWGIYAQNWVGVLGIVPLSTGLAGWCPVYSLLGLNTCSGNES</sequence>
<feature type="transmembrane region" description="Helical" evidence="1">
    <location>
        <begin position="12"/>
        <end position="31"/>
    </location>
</feature>
<feature type="domain" description="Inner membrane protein YgaP-like transmembrane" evidence="2">
    <location>
        <begin position="1"/>
        <end position="59"/>
    </location>
</feature>
<name>A0A2M9ZRY8_9LEPT</name>
<evidence type="ECO:0000313" key="4">
    <source>
        <dbReference type="EMBL" id="PJZ74857.1"/>
    </source>
</evidence>
<reference evidence="5 6" key="1">
    <citation type="submission" date="2017-07" db="EMBL/GenBank/DDBJ databases">
        <title>Leptospira spp. isolated from tropical soils.</title>
        <authorList>
            <person name="Thibeaux R."/>
            <person name="Iraola G."/>
            <person name="Ferres I."/>
            <person name="Bierque E."/>
            <person name="Girault D."/>
            <person name="Soupe-Gilbert M.-E."/>
            <person name="Picardeau M."/>
            <person name="Goarant C."/>
        </authorList>
    </citation>
    <scope>NUCLEOTIDE SEQUENCE [LARGE SCALE GENOMIC DNA]</scope>
    <source>
        <strain evidence="4 6">FH1-B-B1</strain>
        <strain evidence="3 5">FH1-B-C1</strain>
    </source>
</reference>
<accession>A0A2M9ZRY8</accession>
<dbReference type="Proteomes" id="UP000231962">
    <property type="component" value="Unassembled WGS sequence"/>
</dbReference>
<proteinExistence type="predicted"/>
<dbReference type="InterPro" id="IPR021309">
    <property type="entry name" value="YgaP-like_TM"/>
</dbReference>
<gene>
    <name evidence="3" type="ORF">CH360_02125</name>
    <name evidence="4" type="ORF">CH373_02125</name>
</gene>
<dbReference type="Proteomes" id="UP000231990">
    <property type="component" value="Unassembled WGS sequence"/>
</dbReference>
<dbReference type="AlphaFoldDB" id="A0A2M9ZRY8"/>
<keyword evidence="1" id="KW-0812">Transmembrane</keyword>
<organism evidence="4 6">
    <name type="scientific">Leptospira perolatii</name>
    <dbReference type="NCBI Taxonomy" id="2023191"/>
    <lineage>
        <taxon>Bacteria</taxon>
        <taxon>Pseudomonadati</taxon>
        <taxon>Spirochaetota</taxon>
        <taxon>Spirochaetia</taxon>
        <taxon>Leptospirales</taxon>
        <taxon>Leptospiraceae</taxon>
        <taxon>Leptospira</taxon>
    </lineage>
</organism>
<evidence type="ECO:0000313" key="3">
    <source>
        <dbReference type="EMBL" id="PJZ71323.1"/>
    </source>
</evidence>
<protein>
    <recommendedName>
        <fullName evidence="2">Inner membrane protein YgaP-like transmembrane domain-containing protein</fullName>
    </recommendedName>
</protein>
<evidence type="ECO:0000313" key="5">
    <source>
        <dbReference type="Proteomes" id="UP000231962"/>
    </source>
</evidence>
<dbReference type="OrthoDB" id="5405951at2"/>
<evidence type="ECO:0000259" key="2">
    <source>
        <dbReference type="Pfam" id="PF11127"/>
    </source>
</evidence>
<keyword evidence="1" id="KW-1133">Transmembrane helix</keyword>
<dbReference type="Pfam" id="PF11127">
    <property type="entry name" value="YgaP-like_TM"/>
    <property type="match status" value="1"/>
</dbReference>
<dbReference type="RefSeq" id="WP_100712265.1">
    <property type="nucleotide sequence ID" value="NZ_NPDY01000001.1"/>
</dbReference>
<dbReference type="EMBL" id="NPDZ01000001">
    <property type="protein sequence ID" value="PJZ74857.1"/>
    <property type="molecule type" value="Genomic_DNA"/>
</dbReference>
<dbReference type="EMBL" id="NPDY01000001">
    <property type="protein sequence ID" value="PJZ71323.1"/>
    <property type="molecule type" value="Genomic_DNA"/>
</dbReference>
<evidence type="ECO:0000256" key="1">
    <source>
        <dbReference type="SAM" id="Phobius"/>
    </source>
</evidence>